<organism evidence="6 7">
    <name type="scientific">Mariniflexile ostreae</name>
    <dbReference type="NCBI Taxonomy" id="1520892"/>
    <lineage>
        <taxon>Bacteria</taxon>
        <taxon>Pseudomonadati</taxon>
        <taxon>Bacteroidota</taxon>
        <taxon>Flavobacteriia</taxon>
        <taxon>Flavobacteriales</taxon>
        <taxon>Flavobacteriaceae</taxon>
        <taxon>Mariniflexile</taxon>
    </lineage>
</organism>
<evidence type="ECO:0000313" key="7">
    <source>
        <dbReference type="Proteomes" id="UP001589585"/>
    </source>
</evidence>
<feature type="transmembrane region" description="Helical" evidence="4">
    <location>
        <begin position="339"/>
        <end position="358"/>
    </location>
</feature>
<evidence type="ECO:0000256" key="4">
    <source>
        <dbReference type="SAM" id="Phobius"/>
    </source>
</evidence>
<dbReference type="GO" id="GO:0016757">
    <property type="term" value="F:glycosyltransferase activity"/>
    <property type="evidence" value="ECO:0007669"/>
    <property type="project" value="UniProtKB-KW"/>
</dbReference>
<dbReference type="Pfam" id="PF00535">
    <property type="entry name" value="Glycos_transf_2"/>
    <property type="match status" value="1"/>
</dbReference>
<evidence type="ECO:0000259" key="5">
    <source>
        <dbReference type="Pfam" id="PF00535"/>
    </source>
</evidence>
<keyword evidence="4" id="KW-0472">Membrane</keyword>
<dbReference type="Gene3D" id="3.90.550.10">
    <property type="entry name" value="Spore Coat Polysaccharide Biosynthesis Protein SpsA, Chain A"/>
    <property type="match status" value="1"/>
</dbReference>
<keyword evidence="3 6" id="KW-0808">Transferase</keyword>
<comment type="caution">
    <text evidence="6">The sequence shown here is derived from an EMBL/GenBank/DDBJ whole genome shotgun (WGS) entry which is preliminary data.</text>
</comment>
<proteinExistence type="inferred from homology"/>
<keyword evidence="2 6" id="KW-0328">Glycosyltransferase</keyword>
<dbReference type="Proteomes" id="UP001589585">
    <property type="component" value="Unassembled WGS sequence"/>
</dbReference>
<dbReference type="EMBL" id="JBHMFC010000017">
    <property type="protein sequence ID" value="MFB9056278.1"/>
    <property type="molecule type" value="Genomic_DNA"/>
</dbReference>
<dbReference type="CDD" id="cd04192">
    <property type="entry name" value="GT_2_like_e"/>
    <property type="match status" value="1"/>
</dbReference>
<evidence type="ECO:0000313" key="6">
    <source>
        <dbReference type="EMBL" id="MFB9056278.1"/>
    </source>
</evidence>
<keyword evidence="7" id="KW-1185">Reference proteome</keyword>
<reference evidence="6 7" key="1">
    <citation type="submission" date="2024-09" db="EMBL/GenBank/DDBJ databases">
        <authorList>
            <person name="Sun Q."/>
            <person name="Mori K."/>
        </authorList>
    </citation>
    <scope>NUCLEOTIDE SEQUENCE [LARGE SCALE GENOMIC DNA]</scope>
    <source>
        <strain evidence="6 7">CECT 8622</strain>
    </source>
</reference>
<evidence type="ECO:0000256" key="2">
    <source>
        <dbReference type="ARBA" id="ARBA00022676"/>
    </source>
</evidence>
<feature type="transmembrane region" description="Helical" evidence="4">
    <location>
        <begin position="282"/>
        <end position="303"/>
    </location>
</feature>
<keyword evidence="4" id="KW-0812">Transmembrane</keyword>
<dbReference type="EC" id="2.4.-.-" evidence="6"/>
<comment type="similarity">
    <text evidence="1">Belongs to the glycosyltransferase 2 family.</text>
</comment>
<dbReference type="InterPro" id="IPR029044">
    <property type="entry name" value="Nucleotide-diphossugar_trans"/>
</dbReference>
<gene>
    <name evidence="6" type="ORF">ACFFU9_05925</name>
</gene>
<dbReference type="SUPFAM" id="SSF53448">
    <property type="entry name" value="Nucleotide-diphospho-sugar transferases"/>
    <property type="match status" value="1"/>
</dbReference>
<name>A0ABV5FA08_9FLAO</name>
<evidence type="ECO:0000256" key="3">
    <source>
        <dbReference type="ARBA" id="ARBA00022679"/>
    </source>
</evidence>
<dbReference type="RefSeq" id="WP_379860478.1">
    <property type="nucleotide sequence ID" value="NZ_JBHMFC010000017.1"/>
</dbReference>
<protein>
    <submittedName>
        <fullName evidence="6">Glycosyltransferase</fullName>
        <ecNumber evidence="6">2.4.-.-</ecNumber>
    </submittedName>
</protein>
<dbReference type="PANTHER" id="PTHR43630">
    <property type="entry name" value="POLY-BETA-1,6-N-ACETYL-D-GLUCOSAMINE SYNTHASE"/>
    <property type="match status" value="1"/>
</dbReference>
<dbReference type="InterPro" id="IPR001173">
    <property type="entry name" value="Glyco_trans_2-like"/>
</dbReference>
<dbReference type="PANTHER" id="PTHR43630:SF1">
    <property type="entry name" value="POLY-BETA-1,6-N-ACETYL-D-GLUCOSAMINE SYNTHASE"/>
    <property type="match status" value="1"/>
</dbReference>
<accession>A0ABV5FA08</accession>
<evidence type="ECO:0000256" key="1">
    <source>
        <dbReference type="ARBA" id="ARBA00006739"/>
    </source>
</evidence>
<keyword evidence="4" id="KW-1133">Transmembrane helix</keyword>
<feature type="domain" description="Glycosyltransferase 2-like" evidence="5">
    <location>
        <begin position="41"/>
        <end position="210"/>
    </location>
</feature>
<sequence>MILIALFIILAYLILIGGLIYGIKKVPIFEIADRSAKIKFSIIIPFRNEAENLPELLKSVKALKYPKAFFEIIFVDDDSDDKSTRIIQEFILKEDINITVILNERHSSSPKKDAISTAIKRAKNEWVITTDADCVLAACWLDSFNQFVQKTKAKCVAAPIKYTSANNFLNRFQLLDILSLQAATIGGFGLGKPFLCNGANFAYERDLFYELDGFEGNNAIASGDDVFFLEKVYNKYPNRVHYLKCKDAIVKTKPQGTWALLLSQRIRWAAKATAFQNGFGKLTGGLVLLANTLVAVLIVFSIFNAKQVEVLLYVLIIKCIADCLLIFNAASFFNQRDVLKSFIVAFLFYPFFSLYVVLKSTTSNYNWKARTFKK</sequence>
<feature type="transmembrane region" description="Helical" evidence="4">
    <location>
        <begin position="310"/>
        <end position="333"/>
    </location>
</feature>